<feature type="binding site" evidence="13">
    <location>
        <position position="61"/>
    </location>
    <ligand>
        <name>beta-alanine</name>
        <dbReference type="ChEBI" id="CHEBI:57966"/>
    </ligand>
</feature>
<dbReference type="HAMAP" id="MF_00158">
    <property type="entry name" value="PanC"/>
    <property type="match status" value="1"/>
</dbReference>
<evidence type="ECO:0000256" key="8">
    <source>
        <dbReference type="ARBA" id="ARBA00022655"/>
    </source>
</evidence>
<comment type="miscellaneous">
    <text evidence="13">The reaction proceeds by a bi uni uni bi ping pong mechanism.</text>
</comment>
<comment type="function">
    <text evidence="12 13">Catalyzes the condensation of pantoate with beta-alanine in an ATP-dependent reaction via a pantoyl-adenylate intermediate.</text>
</comment>
<dbReference type="GO" id="GO:0005524">
    <property type="term" value="F:ATP binding"/>
    <property type="evidence" value="ECO:0007669"/>
    <property type="project" value="UniProtKB-KW"/>
</dbReference>
<dbReference type="UniPathway" id="UPA00028">
    <property type="reaction ID" value="UER00005"/>
</dbReference>
<evidence type="ECO:0000256" key="4">
    <source>
        <dbReference type="ARBA" id="ARBA00012219"/>
    </source>
</evidence>
<evidence type="ECO:0000313" key="14">
    <source>
        <dbReference type="EMBL" id="SOB79670.1"/>
    </source>
</evidence>
<feature type="binding site" evidence="13">
    <location>
        <position position="153"/>
    </location>
    <ligand>
        <name>(R)-pantoate</name>
        <dbReference type="ChEBI" id="CHEBI:15980"/>
    </ligand>
</feature>
<evidence type="ECO:0000256" key="13">
    <source>
        <dbReference type="HAMAP-Rule" id="MF_00158"/>
    </source>
</evidence>
<keyword evidence="6 13" id="KW-0963">Cytoplasm</keyword>
<dbReference type="InterPro" id="IPR042176">
    <property type="entry name" value="Pantoate_ligase_C"/>
</dbReference>
<keyword evidence="15" id="KW-1185">Reference proteome</keyword>
<keyword evidence="7 13" id="KW-0436">Ligase</keyword>
<comment type="subunit">
    <text evidence="13">Homodimer.</text>
</comment>
<evidence type="ECO:0000256" key="3">
    <source>
        <dbReference type="ARBA" id="ARBA00009256"/>
    </source>
</evidence>
<proteinExistence type="inferred from homology"/>
<feature type="active site" description="Proton donor" evidence="13">
    <location>
        <position position="37"/>
    </location>
</feature>
<evidence type="ECO:0000256" key="1">
    <source>
        <dbReference type="ARBA" id="ARBA00004496"/>
    </source>
</evidence>
<comment type="similarity">
    <text evidence="3 13">Belongs to the pantothenate synthetase family.</text>
</comment>
<dbReference type="GO" id="GO:0005829">
    <property type="term" value="C:cytosol"/>
    <property type="evidence" value="ECO:0007669"/>
    <property type="project" value="TreeGrafter"/>
</dbReference>
<dbReference type="GO" id="GO:0015940">
    <property type="term" value="P:pantothenate biosynthetic process"/>
    <property type="evidence" value="ECO:0007669"/>
    <property type="project" value="UniProtKB-UniRule"/>
</dbReference>
<dbReference type="NCBIfam" id="TIGR00018">
    <property type="entry name" value="panC"/>
    <property type="match status" value="1"/>
</dbReference>
<evidence type="ECO:0000256" key="6">
    <source>
        <dbReference type="ARBA" id="ARBA00022490"/>
    </source>
</evidence>
<evidence type="ECO:0000256" key="7">
    <source>
        <dbReference type="ARBA" id="ARBA00022598"/>
    </source>
</evidence>
<feature type="binding site" evidence="13">
    <location>
        <begin position="30"/>
        <end position="37"/>
    </location>
    <ligand>
        <name>ATP</name>
        <dbReference type="ChEBI" id="CHEBI:30616"/>
    </ligand>
</feature>
<gene>
    <name evidence="13" type="primary">panC</name>
    <name evidence="14" type="ORF">SAMN06297144_0671</name>
</gene>
<evidence type="ECO:0000313" key="15">
    <source>
        <dbReference type="Proteomes" id="UP000219494"/>
    </source>
</evidence>
<name>A0A285QCK9_9SPHN</name>
<dbReference type="EC" id="6.3.2.1" evidence="4 13"/>
<feature type="binding site" evidence="13">
    <location>
        <begin position="184"/>
        <end position="187"/>
    </location>
    <ligand>
        <name>ATP</name>
        <dbReference type="ChEBI" id="CHEBI:30616"/>
    </ligand>
</feature>
<keyword evidence="10 13" id="KW-0067">ATP-binding</keyword>
<dbReference type="RefSeq" id="WP_097062540.1">
    <property type="nucleotide sequence ID" value="NZ_OBMI01000001.1"/>
</dbReference>
<dbReference type="SUPFAM" id="SSF52374">
    <property type="entry name" value="Nucleotidylyl transferase"/>
    <property type="match status" value="1"/>
</dbReference>
<protein>
    <recommendedName>
        <fullName evidence="5 13">Pantothenate synthetase</fullName>
        <shortName evidence="13">PS</shortName>
        <ecNumber evidence="4 13">6.3.2.1</ecNumber>
    </recommendedName>
    <alternativeName>
        <fullName evidence="13">Pantoate--beta-alanine ligase</fullName>
    </alternativeName>
    <alternativeName>
        <fullName evidence="13">Pantoate-activating enzyme</fullName>
    </alternativeName>
</protein>
<dbReference type="Pfam" id="PF02569">
    <property type="entry name" value="Pantoate_ligase"/>
    <property type="match status" value="1"/>
</dbReference>
<dbReference type="InterPro" id="IPR014729">
    <property type="entry name" value="Rossmann-like_a/b/a_fold"/>
</dbReference>
<evidence type="ECO:0000256" key="11">
    <source>
        <dbReference type="ARBA" id="ARBA00048258"/>
    </source>
</evidence>
<dbReference type="Gene3D" id="3.30.1300.10">
    <property type="entry name" value="Pantoate-beta-alanine ligase, C-terminal domain"/>
    <property type="match status" value="1"/>
</dbReference>
<comment type="subcellular location">
    <subcellularLocation>
        <location evidence="1 13">Cytoplasm</location>
    </subcellularLocation>
</comment>
<comment type="catalytic activity">
    <reaction evidence="11 13">
        <text>(R)-pantoate + beta-alanine + ATP = (R)-pantothenate + AMP + diphosphate + H(+)</text>
        <dbReference type="Rhea" id="RHEA:10912"/>
        <dbReference type="ChEBI" id="CHEBI:15378"/>
        <dbReference type="ChEBI" id="CHEBI:15980"/>
        <dbReference type="ChEBI" id="CHEBI:29032"/>
        <dbReference type="ChEBI" id="CHEBI:30616"/>
        <dbReference type="ChEBI" id="CHEBI:33019"/>
        <dbReference type="ChEBI" id="CHEBI:57966"/>
        <dbReference type="ChEBI" id="CHEBI:456215"/>
        <dbReference type="EC" id="6.3.2.1"/>
    </reaction>
</comment>
<evidence type="ECO:0000256" key="5">
    <source>
        <dbReference type="ARBA" id="ARBA00014155"/>
    </source>
</evidence>
<organism evidence="14 15">
    <name type="scientific">Sphingomonas guangdongensis</name>
    <dbReference type="NCBI Taxonomy" id="1141890"/>
    <lineage>
        <taxon>Bacteria</taxon>
        <taxon>Pseudomonadati</taxon>
        <taxon>Pseudomonadota</taxon>
        <taxon>Alphaproteobacteria</taxon>
        <taxon>Sphingomonadales</taxon>
        <taxon>Sphingomonadaceae</taxon>
        <taxon>Sphingomonas</taxon>
    </lineage>
</organism>
<evidence type="ECO:0000256" key="2">
    <source>
        <dbReference type="ARBA" id="ARBA00004990"/>
    </source>
</evidence>
<evidence type="ECO:0000256" key="9">
    <source>
        <dbReference type="ARBA" id="ARBA00022741"/>
    </source>
</evidence>
<dbReference type="FunFam" id="3.40.50.620:FF:000114">
    <property type="entry name" value="Pantothenate synthetase"/>
    <property type="match status" value="1"/>
</dbReference>
<comment type="pathway">
    <text evidence="2 13">Cofactor biosynthesis; (R)-pantothenate biosynthesis; (R)-pantothenate from (R)-pantoate and beta-alanine: step 1/1.</text>
</comment>
<keyword evidence="9 13" id="KW-0547">Nucleotide-binding</keyword>
<accession>A0A285QCK9</accession>
<dbReference type="PANTHER" id="PTHR21299:SF1">
    <property type="entry name" value="PANTOATE--BETA-ALANINE LIGASE"/>
    <property type="match status" value="1"/>
</dbReference>
<evidence type="ECO:0000256" key="12">
    <source>
        <dbReference type="ARBA" id="ARBA00055042"/>
    </source>
</evidence>
<dbReference type="Gene3D" id="3.40.50.620">
    <property type="entry name" value="HUPs"/>
    <property type="match status" value="1"/>
</dbReference>
<dbReference type="InterPro" id="IPR003721">
    <property type="entry name" value="Pantoate_ligase"/>
</dbReference>
<dbReference type="CDD" id="cd00560">
    <property type="entry name" value="PanC"/>
    <property type="match status" value="1"/>
</dbReference>
<sequence>MQTIRHLPDLRAATAAFRAAGETLALVPTMGALHAGHLALVAEARRAAKRVAVSIFVNPRQFGANEDLGRYPRREAADARLLTEAGADLLWLPGPEEMYPAGYATNISVGGVSEGLDGAARPGHFDGVATVVTKLFNQVQPNVALFGEKDFQQLAVIRRMVIDLNLAVEIVGVPTQREDDGLALSSRNVYLSPEERVKAVALPRALGNAAEAIAKGQAVEETLAAAREALAAAGFSVDYVELVDSATLGTPVPRHPRRLLAAVRLGSTRLIDNIAVNALA</sequence>
<keyword evidence="8 13" id="KW-0566">Pantothenate biosynthesis</keyword>
<dbReference type="EMBL" id="OBMI01000001">
    <property type="protein sequence ID" value="SOB79670.1"/>
    <property type="molecule type" value="Genomic_DNA"/>
</dbReference>
<comment type="caution">
    <text evidence="13">Lacks conserved residue(s) required for the propagation of feature annotation.</text>
</comment>
<dbReference type="AlphaFoldDB" id="A0A285QCK9"/>
<feature type="binding site" evidence="13">
    <location>
        <begin position="147"/>
        <end position="150"/>
    </location>
    <ligand>
        <name>ATP</name>
        <dbReference type="ChEBI" id="CHEBI:30616"/>
    </ligand>
</feature>
<dbReference type="PANTHER" id="PTHR21299">
    <property type="entry name" value="CYTIDYLATE KINASE/PANTOATE-BETA-ALANINE LIGASE"/>
    <property type="match status" value="1"/>
</dbReference>
<feature type="binding site" evidence="13">
    <location>
        <position position="61"/>
    </location>
    <ligand>
        <name>(R)-pantoate</name>
        <dbReference type="ChEBI" id="CHEBI:15980"/>
    </ligand>
</feature>
<dbReference type="Proteomes" id="UP000219494">
    <property type="component" value="Unassembled WGS sequence"/>
</dbReference>
<dbReference type="OrthoDB" id="9773087at2"/>
<reference evidence="14 15" key="1">
    <citation type="submission" date="2017-07" db="EMBL/GenBank/DDBJ databases">
        <authorList>
            <person name="Sun Z.S."/>
            <person name="Albrecht U."/>
            <person name="Echele G."/>
            <person name="Lee C.C."/>
        </authorList>
    </citation>
    <scope>NUCLEOTIDE SEQUENCE [LARGE SCALE GENOMIC DNA]</scope>
    <source>
        <strain evidence="14 15">CGMCC 1.12672</strain>
    </source>
</reference>
<evidence type="ECO:0000256" key="10">
    <source>
        <dbReference type="ARBA" id="ARBA00022840"/>
    </source>
</evidence>
<dbReference type="GO" id="GO:0004592">
    <property type="term" value="F:pantoate-beta-alanine ligase activity"/>
    <property type="evidence" value="ECO:0007669"/>
    <property type="project" value="UniProtKB-UniRule"/>
</dbReference>